<dbReference type="EMBL" id="JAXAVU010000004">
    <property type="protein sequence ID" value="MDX8142044.1"/>
    <property type="molecule type" value="Genomic_DNA"/>
</dbReference>
<evidence type="ECO:0000313" key="5">
    <source>
        <dbReference type="Proteomes" id="UP001285352"/>
    </source>
</evidence>
<proteinExistence type="inferred from homology"/>
<feature type="compositionally biased region" description="Pro residues" evidence="2">
    <location>
        <begin position="102"/>
        <end position="112"/>
    </location>
</feature>
<dbReference type="SUPFAM" id="SSF52038">
    <property type="entry name" value="Barstar-related"/>
    <property type="match status" value="1"/>
</dbReference>
<gene>
    <name evidence="4" type="ORF">SK854_07980</name>
</gene>
<feature type="compositionally biased region" description="Basic and acidic residues" evidence="2">
    <location>
        <begin position="113"/>
        <end position="133"/>
    </location>
</feature>
<feature type="region of interest" description="Disordered" evidence="2">
    <location>
        <begin position="80"/>
        <end position="145"/>
    </location>
</feature>
<organism evidence="4 5">
    <name type="scientific">Lentzea sokolovensis</name>
    <dbReference type="NCBI Taxonomy" id="3095429"/>
    <lineage>
        <taxon>Bacteria</taxon>
        <taxon>Bacillati</taxon>
        <taxon>Actinomycetota</taxon>
        <taxon>Actinomycetes</taxon>
        <taxon>Pseudonocardiales</taxon>
        <taxon>Pseudonocardiaceae</taxon>
        <taxon>Lentzea</taxon>
    </lineage>
</organism>
<sequence>MAPFDPRAFFNEGRDFQLLGEHGYQVTRIDASTWSGLEDLHRDVAAALDFPDHYGRNFNALNDCLRDVVHQHHGWTPGTTGLARGLDHAGPHREVLPRGLPLRPPSPVPGPEQRPERPVRARRGDDAALERRRVAPLRPLIRSER</sequence>
<dbReference type="Gene3D" id="3.30.370.10">
    <property type="entry name" value="Barstar-like"/>
    <property type="match status" value="1"/>
</dbReference>
<comment type="similarity">
    <text evidence="1">Belongs to the barstar family.</text>
</comment>
<dbReference type="Pfam" id="PF01337">
    <property type="entry name" value="Barstar"/>
    <property type="match status" value="1"/>
</dbReference>
<name>A0ABU4URJ1_9PSEU</name>
<keyword evidence="5" id="KW-1185">Reference proteome</keyword>
<evidence type="ECO:0000256" key="1">
    <source>
        <dbReference type="ARBA" id="ARBA00006845"/>
    </source>
</evidence>
<comment type="caution">
    <text evidence="4">The sequence shown here is derived from an EMBL/GenBank/DDBJ whole genome shotgun (WGS) entry which is preliminary data.</text>
</comment>
<dbReference type="InterPro" id="IPR035905">
    <property type="entry name" value="Barstar-like_sf"/>
</dbReference>
<reference evidence="4 5" key="1">
    <citation type="submission" date="2023-11" db="EMBL/GenBank/DDBJ databases">
        <title>Lentzea sokolovensis, sp. nov., Lentzea kristufkii, sp. nov., and Lentzea miocenensis, sp. nov., rare actinobacteria from Sokolov Coal Basin, Miocene lacustrine sediment, Czech Republic.</title>
        <authorList>
            <person name="Lara A."/>
            <person name="Kotroba L."/>
            <person name="Nouioui I."/>
            <person name="Neumann-Schaal M."/>
            <person name="Mast Y."/>
            <person name="Chronakova A."/>
        </authorList>
    </citation>
    <scope>NUCLEOTIDE SEQUENCE [LARGE SCALE GENOMIC DNA]</scope>
    <source>
        <strain evidence="4 5">BCCO 10_0061</strain>
    </source>
</reference>
<protein>
    <submittedName>
        <fullName evidence="4">Barstar family protein</fullName>
    </submittedName>
</protein>
<evidence type="ECO:0000259" key="3">
    <source>
        <dbReference type="Pfam" id="PF01337"/>
    </source>
</evidence>
<dbReference type="RefSeq" id="WP_319974351.1">
    <property type="nucleotide sequence ID" value="NZ_JAXAVU010000004.1"/>
</dbReference>
<evidence type="ECO:0000313" key="4">
    <source>
        <dbReference type="EMBL" id="MDX8142044.1"/>
    </source>
</evidence>
<feature type="compositionally biased region" description="Basic and acidic residues" evidence="2">
    <location>
        <begin position="85"/>
        <end position="96"/>
    </location>
</feature>
<feature type="domain" description="Barstar (barnase inhibitor)" evidence="3">
    <location>
        <begin position="25"/>
        <end position="69"/>
    </location>
</feature>
<evidence type="ECO:0000256" key="2">
    <source>
        <dbReference type="SAM" id="MobiDB-lite"/>
    </source>
</evidence>
<accession>A0ABU4URJ1</accession>
<dbReference type="InterPro" id="IPR000468">
    <property type="entry name" value="Barstar"/>
</dbReference>
<dbReference type="Proteomes" id="UP001285352">
    <property type="component" value="Unassembled WGS sequence"/>
</dbReference>